<evidence type="ECO:0000256" key="3">
    <source>
        <dbReference type="ARBA" id="ARBA00004906"/>
    </source>
</evidence>
<evidence type="ECO:0000256" key="12">
    <source>
        <dbReference type="SAM" id="MobiDB-lite"/>
    </source>
</evidence>
<evidence type="ECO:0000256" key="4">
    <source>
        <dbReference type="ARBA" id="ARBA00022679"/>
    </source>
</evidence>
<sequence>MASTDRPRMSYMMPHDFFPPKQQEYNHHMEVEDDFISDYSSDCSYCWPDCSYMEDEHPHYSWGPKAYSTPYCSAPSKESNSSLLAQAASPPQSDQSDQDQLHTPLTDYDSWFTHFQIDDLDSCHYDRERTQLNHSFSSPHKLLSPSHSSLAVQDATTPQSDPSDSWSSHVHDETYSPKSDRRTPSPANDYDFDSDESCFSLPSGQYYSCPSPITTPYCDPLFAYYGPFSPTNTPTPATPLYDYRSFSPVKTPTWSPEPSAEQASASNFDCNICFEMARKPVVTSCGHLYCSLCLYKWLNYYGGREFTVCMSNVSESLITPICSSFNSGFKVPPCQAKPKGLRV</sequence>
<keyword evidence="9" id="KW-0472">Membrane</keyword>
<keyword evidence="7 11" id="KW-0833">Ubl conjugation pathway</keyword>
<evidence type="ECO:0000313" key="14">
    <source>
        <dbReference type="EMBL" id="KAK9911009.1"/>
    </source>
</evidence>
<evidence type="ECO:0000313" key="15">
    <source>
        <dbReference type="Proteomes" id="UP001457282"/>
    </source>
</evidence>
<reference evidence="14 15" key="1">
    <citation type="journal article" date="2023" name="G3 (Bethesda)">
        <title>A chromosome-length genome assembly and annotation of blackberry (Rubus argutus, cv. 'Hillquist').</title>
        <authorList>
            <person name="Bruna T."/>
            <person name="Aryal R."/>
            <person name="Dudchenko O."/>
            <person name="Sargent D.J."/>
            <person name="Mead D."/>
            <person name="Buti M."/>
            <person name="Cavallini A."/>
            <person name="Hytonen T."/>
            <person name="Andres J."/>
            <person name="Pham M."/>
            <person name="Weisz D."/>
            <person name="Mascagni F."/>
            <person name="Usai G."/>
            <person name="Natali L."/>
            <person name="Bassil N."/>
            <person name="Fernandez G.E."/>
            <person name="Lomsadze A."/>
            <person name="Armour M."/>
            <person name="Olukolu B."/>
            <person name="Poorten T."/>
            <person name="Britton C."/>
            <person name="Davik J."/>
            <person name="Ashrafi H."/>
            <person name="Aiden E.L."/>
            <person name="Borodovsky M."/>
            <person name="Worthington M."/>
        </authorList>
    </citation>
    <scope>NUCLEOTIDE SEQUENCE [LARGE SCALE GENOMIC DNA]</scope>
    <source>
        <strain evidence="14">PI 553951</strain>
    </source>
</reference>
<comment type="caution">
    <text evidence="14">The sequence shown here is derived from an EMBL/GenBank/DDBJ whole genome shotgun (WGS) entry which is preliminary data.</text>
</comment>
<dbReference type="InterPro" id="IPR001841">
    <property type="entry name" value="Znf_RING"/>
</dbReference>
<evidence type="ECO:0000256" key="10">
    <source>
        <dbReference type="PROSITE-ProRule" id="PRU00175"/>
    </source>
</evidence>
<dbReference type="EMBL" id="JBEDUW010000007">
    <property type="protein sequence ID" value="KAK9911009.1"/>
    <property type="molecule type" value="Genomic_DNA"/>
</dbReference>
<dbReference type="GO" id="GO:0061630">
    <property type="term" value="F:ubiquitin protein ligase activity"/>
    <property type="evidence" value="ECO:0007669"/>
    <property type="project" value="UniProtKB-UniRule"/>
</dbReference>
<dbReference type="Proteomes" id="UP001457282">
    <property type="component" value="Unassembled WGS sequence"/>
</dbReference>
<feature type="compositionally biased region" description="Low complexity" evidence="12">
    <location>
        <begin position="136"/>
        <end position="150"/>
    </location>
</feature>
<dbReference type="GO" id="GO:0005789">
    <property type="term" value="C:endoplasmic reticulum membrane"/>
    <property type="evidence" value="ECO:0007669"/>
    <property type="project" value="UniProtKB-SubCell"/>
</dbReference>
<dbReference type="PANTHER" id="PTHR12313">
    <property type="entry name" value="E3 UBIQUITIN-PROTEIN LIGASE RNF5-RELATED"/>
    <property type="match status" value="1"/>
</dbReference>
<feature type="region of interest" description="Disordered" evidence="12">
    <location>
        <begin position="82"/>
        <end position="102"/>
    </location>
</feature>
<evidence type="ECO:0000256" key="8">
    <source>
        <dbReference type="ARBA" id="ARBA00022833"/>
    </source>
</evidence>
<keyword evidence="8 11" id="KW-0862">Zinc</keyword>
<dbReference type="AlphaFoldDB" id="A0AAW1VU41"/>
<feature type="domain" description="RING-type" evidence="13">
    <location>
        <begin position="270"/>
        <end position="309"/>
    </location>
</feature>
<protein>
    <recommendedName>
        <fullName evidence="11">E3 ubiquitin-protein ligase RMA</fullName>
        <ecNumber evidence="11">2.3.2.27</ecNumber>
    </recommendedName>
    <alternativeName>
        <fullName evidence="11">Protein RING membrane-anchor</fullName>
    </alternativeName>
    <alternativeName>
        <fullName evidence="11">RING-type E3 ubiquitin transferase RMA</fullName>
    </alternativeName>
</protein>
<comment type="domain">
    <text evidence="11">The RING-type zinc finger domain is responsible for E3 ligase activity.</text>
</comment>
<keyword evidence="5 11" id="KW-0479">Metal-binding</keyword>
<keyword evidence="11" id="KW-0256">Endoplasmic reticulum</keyword>
<evidence type="ECO:0000259" key="13">
    <source>
        <dbReference type="PROSITE" id="PS50089"/>
    </source>
</evidence>
<evidence type="ECO:0000256" key="5">
    <source>
        <dbReference type="ARBA" id="ARBA00022723"/>
    </source>
</evidence>
<comment type="catalytic activity">
    <reaction evidence="1 11">
        <text>S-ubiquitinyl-[E2 ubiquitin-conjugating enzyme]-L-cysteine + [acceptor protein]-L-lysine = [E2 ubiquitin-conjugating enzyme]-L-cysteine + N(6)-ubiquitinyl-[acceptor protein]-L-lysine.</text>
        <dbReference type="EC" id="2.3.2.27"/>
    </reaction>
</comment>
<keyword evidence="6 10" id="KW-0863">Zinc-finger</keyword>
<evidence type="ECO:0000256" key="6">
    <source>
        <dbReference type="ARBA" id="ARBA00022771"/>
    </source>
</evidence>
<dbReference type="PROSITE" id="PS50089">
    <property type="entry name" value="ZF_RING_2"/>
    <property type="match status" value="1"/>
</dbReference>
<evidence type="ECO:0000256" key="7">
    <source>
        <dbReference type="ARBA" id="ARBA00022786"/>
    </source>
</evidence>
<dbReference type="Gene3D" id="3.30.40.10">
    <property type="entry name" value="Zinc/RING finger domain, C3HC4 (zinc finger)"/>
    <property type="match status" value="1"/>
</dbReference>
<dbReference type="InterPro" id="IPR017907">
    <property type="entry name" value="Znf_RING_CS"/>
</dbReference>
<feature type="compositionally biased region" description="Low complexity" evidence="12">
    <location>
        <begin position="85"/>
        <end position="95"/>
    </location>
</feature>
<dbReference type="InterPro" id="IPR045103">
    <property type="entry name" value="RNF5/RNF185-like"/>
</dbReference>
<dbReference type="PROSITE" id="PS00518">
    <property type="entry name" value="ZF_RING_1"/>
    <property type="match status" value="1"/>
</dbReference>
<organism evidence="14 15">
    <name type="scientific">Rubus argutus</name>
    <name type="common">Southern blackberry</name>
    <dbReference type="NCBI Taxonomy" id="59490"/>
    <lineage>
        <taxon>Eukaryota</taxon>
        <taxon>Viridiplantae</taxon>
        <taxon>Streptophyta</taxon>
        <taxon>Embryophyta</taxon>
        <taxon>Tracheophyta</taxon>
        <taxon>Spermatophyta</taxon>
        <taxon>Magnoliopsida</taxon>
        <taxon>eudicotyledons</taxon>
        <taxon>Gunneridae</taxon>
        <taxon>Pentapetalae</taxon>
        <taxon>rosids</taxon>
        <taxon>fabids</taxon>
        <taxon>Rosales</taxon>
        <taxon>Rosaceae</taxon>
        <taxon>Rosoideae</taxon>
        <taxon>Rosoideae incertae sedis</taxon>
        <taxon>Rubus</taxon>
    </lineage>
</organism>
<dbReference type="SMART" id="SM00184">
    <property type="entry name" value="RING"/>
    <property type="match status" value="1"/>
</dbReference>
<gene>
    <name evidence="14" type="ORF">M0R45_034938</name>
</gene>
<feature type="region of interest" description="Disordered" evidence="12">
    <location>
        <begin position="136"/>
        <end position="187"/>
    </location>
</feature>
<accession>A0AAW1VU41</accession>
<evidence type="ECO:0000256" key="9">
    <source>
        <dbReference type="ARBA" id="ARBA00023136"/>
    </source>
</evidence>
<dbReference type="EC" id="2.3.2.27" evidence="11"/>
<dbReference type="InterPro" id="IPR018957">
    <property type="entry name" value="Znf_C3HC4_RING-type"/>
</dbReference>
<keyword evidence="15" id="KW-1185">Reference proteome</keyword>
<name>A0AAW1VU41_RUBAR</name>
<dbReference type="InterPro" id="IPR013083">
    <property type="entry name" value="Znf_RING/FYVE/PHD"/>
</dbReference>
<dbReference type="Pfam" id="PF00097">
    <property type="entry name" value="zf-C3HC4"/>
    <property type="match status" value="1"/>
</dbReference>
<dbReference type="GO" id="GO:0006511">
    <property type="term" value="P:ubiquitin-dependent protein catabolic process"/>
    <property type="evidence" value="ECO:0007669"/>
    <property type="project" value="UniProtKB-UniRule"/>
</dbReference>
<evidence type="ECO:0000256" key="1">
    <source>
        <dbReference type="ARBA" id="ARBA00000900"/>
    </source>
</evidence>
<comment type="function">
    <text evidence="11">E3 ubiquitin-protein ligase.</text>
</comment>
<evidence type="ECO:0000256" key="11">
    <source>
        <dbReference type="RuleBase" id="RU369090"/>
    </source>
</evidence>
<comment type="subcellular location">
    <subcellularLocation>
        <location evidence="2">Endomembrane system</location>
    </subcellularLocation>
    <subcellularLocation>
        <location evidence="11">Endoplasmic reticulum membrane</location>
        <topology evidence="11">Single-pass type IV membrane protein</topology>
    </subcellularLocation>
</comment>
<dbReference type="SUPFAM" id="SSF57850">
    <property type="entry name" value="RING/U-box"/>
    <property type="match status" value="1"/>
</dbReference>
<feature type="compositionally biased region" description="Basic and acidic residues" evidence="12">
    <location>
        <begin position="169"/>
        <end position="183"/>
    </location>
</feature>
<feature type="compositionally biased region" description="Polar residues" evidence="12">
    <location>
        <begin position="154"/>
        <end position="168"/>
    </location>
</feature>
<dbReference type="GO" id="GO:0008270">
    <property type="term" value="F:zinc ion binding"/>
    <property type="evidence" value="ECO:0007669"/>
    <property type="project" value="UniProtKB-KW"/>
</dbReference>
<evidence type="ECO:0000256" key="2">
    <source>
        <dbReference type="ARBA" id="ARBA00004308"/>
    </source>
</evidence>
<keyword evidence="4 11" id="KW-0808">Transferase</keyword>
<comment type="pathway">
    <text evidence="3 11">Protein modification; protein ubiquitination.</text>
</comment>
<proteinExistence type="predicted"/>